<dbReference type="AlphaFoldDB" id="A0A4S2GZU2"/>
<evidence type="ECO:0000259" key="1">
    <source>
        <dbReference type="Pfam" id="PF05050"/>
    </source>
</evidence>
<dbReference type="EMBL" id="SRXW01000003">
    <property type="protein sequence ID" value="TGY88352.1"/>
    <property type="molecule type" value="Genomic_DNA"/>
</dbReference>
<comment type="caution">
    <text evidence="2">The sequence shown here is derived from an EMBL/GenBank/DDBJ whole genome shotgun (WGS) entry which is preliminary data.</text>
</comment>
<keyword evidence="2" id="KW-0489">Methyltransferase</keyword>
<dbReference type="NCBIfam" id="TIGR01444">
    <property type="entry name" value="fkbM_fam"/>
    <property type="match status" value="1"/>
</dbReference>
<gene>
    <name evidence="2" type="ORF">E5163_11060</name>
</gene>
<proteinExistence type="predicted"/>
<dbReference type="SUPFAM" id="SSF53335">
    <property type="entry name" value="S-adenosyl-L-methionine-dependent methyltransferases"/>
    <property type="match status" value="1"/>
</dbReference>
<dbReference type="OrthoDB" id="9814604at2"/>
<dbReference type="PANTHER" id="PTHR34203">
    <property type="entry name" value="METHYLTRANSFERASE, FKBM FAMILY PROTEIN"/>
    <property type="match status" value="1"/>
</dbReference>
<dbReference type="PANTHER" id="PTHR34203:SF15">
    <property type="entry name" value="SLL1173 PROTEIN"/>
    <property type="match status" value="1"/>
</dbReference>
<evidence type="ECO:0000313" key="3">
    <source>
        <dbReference type="Proteomes" id="UP000308054"/>
    </source>
</evidence>
<dbReference type="InterPro" id="IPR052514">
    <property type="entry name" value="SAM-dependent_MTase"/>
</dbReference>
<dbReference type="Pfam" id="PF05050">
    <property type="entry name" value="Methyltransf_21"/>
    <property type="match status" value="1"/>
</dbReference>
<keyword evidence="2" id="KW-0808">Transferase</keyword>
<dbReference type="GO" id="GO:0032259">
    <property type="term" value="P:methylation"/>
    <property type="evidence" value="ECO:0007669"/>
    <property type="project" value="UniProtKB-KW"/>
</dbReference>
<reference evidence="2 3" key="1">
    <citation type="journal article" date="2017" name="Int. J. Syst. Evol. Microbiol.">
        <title>Marinicauda algicola sp. nov., isolated from a marine red alga Rhodosorus marinus.</title>
        <authorList>
            <person name="Jeong S.E."/>
            <person name="Jeon S.H."/>
            <person name="Chun B.H."/>
            <person name="Kim D.W."/>
            <person name="Jeon C.O."/>
        </authorList>
    </citation>
    <scope>NUCLEOTIDE SEQUENCE [LARGE SCALE GENOMIC DNA]</scope>
    <source>
        <strain evidence="2 3">JCM 31718</strain>
    </source>
</reference>
<dbReference type="Proteomes" id="UP000308054">
    <property type="component" value="Unassembled WGS sequence"/>
</dbReference>
<feature type="domain" description="Methyltransferase FkbM" evidence="1">
    <location>
        <begin position="56"/>
        <end position="211"/>
    </location>
</feature>
<dbReference type="InterPro" id="IPR006342">
    <property type="entry name" value="FkbM_mtfrase"/>
</dbReference>
<organism evidence="2 3">
    <name type="scientific">Marinicauda algicola</name>
    <dbReference type="NCBI Taxonomy" id="2029849"/>
    <lineage>
        <taxon>Bacteria</taxon>
        <taxon>Pseudomonadati</taxon>
        <taxon>Pseudomonadota</taxon>
        <taxon>Alphaproteobacteria</taxon>
        <taxon>Maricaulales</taxon>
        <taxon>Maricaulaceae</taxon>
        <taxon>Marinicauda</taxon>
    </lineage>
</organism>
<protein>
    <submittedName>
        <fullName evidence="2">FkbM family methyltransferase</fullName>
    </submittedName>
</protein>
<dbReference type="RefSeq" id="WP_135996198.1">
    <property type="nucleotide sequence ID" value="NZ_CP071057.1"/>
</dbReference>
<dbReference type="InterPro" id="IPR029063">
    <property type="entry name" value="SAM-dependent_MTases_sf"/>
</dbReference>
<dbReference type="GO" id="GO:0008168">
    <property type="term" value="F:methyltransferase activity"/>
    <property type="evidence" value="ECO:0007669"/>
    <property type="project" value="UniProtKB-KW"/>
</dbReference>
<keyword evidence="3" id="KW-1185">Reference proteome</keyword>
<dbReference type="Gene3D" id="3.40.50.150">
    <property type="entry name" value="Vaccinia Virus protein VP39"/>
    <property type="match status" value="1"/>
</dbReference>
<accession>A0A4S2GZU2</accession>
<sequence>MSASDHPPATLEERLKRALVPPRLELARITRRELKKGEPELRLLPHLLDRSRAAMDIGANRGIWAGLMARHCGTVWAFEPNPKLFAVLERAAAPNVECRRIALSDAAGEAMLMIPGEAGRYSNQGASLSRDKIGTRAHMSVSVDAARLDDLDPPPTGFLKIDVEGHERAVIEGARGLIARDRPVMIVEMEERHTGREISGELDFVEALGYRTLVLKEGQLSARSRFDPDADHRARAGKPGYINNFIFLPE</sequence>
<name>A0A4S2GZU2_9PROT</name>
<evidence type="ECO:0000313" key="2">
    <source>
        <dbReference type="EMBL" id="TGY88352.1"/>
    </source>
</evidence>